<comment type="caution">
    <text evidence="1">The sequence shown here is derived from an EMBL/GenBank/DDBJ whole genome shotgun (WGS) entry which is preliminary data.</text>
</comment>
<proteinExistence type="predicted"/>
<keyword evidence="2" id="KW-1185">Reference proteome</keyword>
<accession>A0A4Y2W452</accession>
<organism evidence="1 2">
    <name type="scientific">Araneus ventricosus</name>
    <name type="common">Orbweaver spider</name>
    <name type="synonym">Epeira ventricosa</name>
    <dbReference type="NCBI Taxonomy" id="182803"/>
    <lineage>
        <taxon>Eukaryota</taxon>
        <taxon>Metazoa</taxon>
        <taxon>Ecdysozoa</taxon>
        <taxon>Arthropoda</taxon>
        <taxon>Chelicerata</taxon>
        <taxon>Arachnida</taxon>
        <taxon>Araneae</taxon>
        <taxon>Araneomorphae</taxon>
        <taxon>Entelegynae</taxon>
        <taxon>Araneoidea</taxon>
        <taxon>Araneidae</taxon>
        <taxon>Araneus</taxon>
    </lineage>
</organism>
<evidence type="ECO:0000313" key="1">
    <source>
        <dbReference type="EMBL" id="GBO31304.1"/>
    </source>
</evidence>
<dbReference type="EMBL" id="BGPR01054563">
    <property type="protein sequence ID" value="GBO31304.1"/>
    <property type="molecule type" value="Genomic_DNA"/>
</dbReference>
<dbReference type="Proteomes" id="UP000499080">
    <property type="component" value="Unassembled WGS sequence"/>
</dbReference>
<dbReference type="AlphaFoldDB" id="A0A4Y2W452"/>
<name>A0A4Y2W452_ARAVE</name>
<reference evidence="1 2" key="1">
    <citation type="journal article" date="2019" name="Sci. Rep.">
        <title>Orb-weaving spider Araneus ventricosus genome elucidates the spidroin gene catalogue.</title>
        <authorList>
            <person name="Kono N."/>
            <person name="Nakamura H."/>
            <person name="Ohtoshi R."/>
            <person name="Moran D.A.P."/>
            <person name="Shinohara A."/>
            <person name="Yoshida Y."/>
            <person name="Fujiwara M."/>
            <person name="Mori M."/>
            <person name="Tomita M."/>
            <person name="Arakawa K."/>
        </authorList>
    </citation>
    <scope>NUCLEOTIDE SEQUENCE [LARGE SCALE GENOMIC DNA]</scope>
</reference>
<protein>
    <submittedName>
        <fullName evidence="1">Uncharacterized protein</fullName>
    </submittedName>
</protein>
<gene>
    <name evidence="1" type="ORF">AVEN_148364_1</name>
</gene>
<evidence type="ECO:0000313" key="2">
    <source>
        <dbReference type="Proteomes" id="UP000499080"/>
    </source>
</evidence>
<sequence length="100" mass="10406">MIPAHIKREASIPGLCGMLSLRGQTKNLNTISSFLLAGAKKPDITGFSAVVITSFSSRFSLSASSSVGIGRDSSVKGLATDTFLLLHIVLSPIADVTTTL</sequence>